<dbReference type="PROSITE" id="PS50931">
    <property type="entry name" value="HTH_LYSR"/>
    <property type="match status" value="1"/>
</dbReference>
<dbReference type="InterPro" id="IPR050950">
    <property type="entry name" value="HTH-type_LysR_regulators"/>
</dbReference>
<dbReference type="SUPFAM" id="SSF46785">
    <property type="entry name" value="Winged helix' DNA-binding domain"/>
    <property type="match status" value="1"/>
</dbReference>
<evidence type="ECO:0000256" key="3">
    <source>
        <dbReference type="ARBA" id="ARBA00023125"/>
    </source>
</evidence>
<keyword evidence="3" id="KW-0238">DNA-binding</keyword>
<gene>
    <name evidence="6" type="ORF">CFK40_05460</name>
</gene>
<evidence type="ECO:0000313" key="7">
    <source>
        <dbReference type="Proteomes" id="UP000204391"/>
    </source>
</evidence>
<dbReference type="CDD" id="cd05466">
    <property type="entry name" value="PBP2_LTTR_substrate"/>
    <property type="match status" value="1"/>
</dbReference>
<keyword evidence="7" id="KW-1185">Reference proteome</keyword>
<dbReference type="Gene3D" id="3.40.190.290">
    <property type="match status" value="1"/>
</dbReference>
<keyword evidence="2" id="KW-0805">Transcription regulation</keyword>
<feature type="domain" description="HTH lysR-type" evidence="5">
    <location>
        <begin position="1"/>
        <end position="58"/>
    </location>
</feature>
<dbReference type="OrthoDB" id="9803735at2"/>
<dbReference type="GO" id="GO:0003700">
    <property type="term" value="F:DNA-binding transcription factor activity"/>
    <property type="evidence" value="ECO:0007669"/>
    <property type="project" value="InterPro"/>
</dbReference>
<comment type="similarity">
    <text evidence="1">Belongs to the LysR transcriptional regulatory family.</text>
</comment>
<keyword evidence="4" id="KW-0804">Transcription</keyword>
<dbReference type="InterPro" id="IPR005119">
    <property type="entry name" value="LysR_subst-bd"/>
</dbReference>
<accession>A0A221MA17</accession>
<dbReference type="AlphaFoldDB" id="A0A221MA17"/>
<dbReference type="Pfam" id="PF03466">
    <property type="entry name" value="LysR_substrate"/>
    <property type="match status" value="1"/>
</dbReference>
<name>A0A221MA17_9BACI</name>
<proteinExistence type="inferred from homology"/>
<dbReference type="GO" id="GO:0005829">
    <property type="term" value="C:cytosol"/>
    <property type="evidence" value="ECO:0007669"/>
    <property type="project" value="TreeGrafter"/>
</dbReference>
<dbReference type="PRINTS" id="PR00039">
    <property type="entry name" value="HTHLYSR"/>
</dbReference>
<evidence type="ECO:0000259" key="5">
    <source>
        <dbReference type="PROSITE" id="PS50931"/>
    </source>
</evidence>
<dbReference type="KEGG" id="vne:CFK40_05460"/>
<dbReference type="SUPFAM" id="SSF53850">
    <property type="entry name" value="Periplasmic binding protein-like II"/>
    <property type="match status" value="1"/>
</dbReference>
<dbReference type="FunFam" id="1.10.10.10:FF:000001">
    <property type="entry name" value="LysR family transcriptional regulator"/>
    <property type="match status" value="1"/>
</dbReference>
<dbReference type="EMBL" id="CP022437">
    <property type="protein sequence ID" value="ASN04496.1"/>
    <property type="molecule type" value="Genomic_DNA"/>
</dbReference>
<dbReference type="InterPro" id="IPR000847">
    <property type="entry name" value="LysR_HTH_N"/>
</dbReference>
<dbReference type="InterPro" id="IPR036390">
    <property type="entry name" value="WH_DNA-bd_sf"/>
</dbReference>
<protein>
    <submittedName>
        <fullName evidence="6">Transcriptional regulator</fullName>
    </submittedName>
</protein>
<dbReference type="PANTHER" id="PTHR30419">
    <property type="entry name" value="HTH-TYPE TRANSCRIPTIONAL REGULATOR YBHD"/>
    <property type="match status" value="1"/>
</dbReference>
<evidence type="ECO:0000256" key="2">
    <source>
        <dbReference type="ARBA" id="ARBA00023015"/>
    </source>
</evidence>
<organism evidence="6 7">
    <name type="scientific">Virgibacillus necropolis</name>
    <dbReference type="NCBI Taxonomy" id="163877"/>
    <lineage>
        <taxon>Bacteria</taxon>
        <taxon>Bacillati</taxon>
        <taxon>Bacillota</taxon>
        <taxon>Bacilli</taxon>
        <taxon>Bacillales</taxon>
        <taxon>Bacillaceae</taxon>
        <taxon>Virgibacillus</taxon>
    </lineage>
</organism>
<dbReference type="GO" id="GO:0003677">
    <property type="term" value="F:DNA binding"/>
    <property type="evidence" value="ECO:0007669"/>
    <property type="project" value="UniProtKB-KW"/>
</dbReference>
<reference evidence="6 7" key="1">
    <citation type="journal article" date="2003" name="Int. J. Syst. Evol. Microbiol.">
        <title>Virgibacillus carmonensis sp. nov., Virgibacillus necropolis sp. nov. and Virgibacillus picturae sp. nov., three novel species isolated from deteriorated mural paintings, transfer of the species of the genus salibacillus to Virgibacillus, as Virgibacillus marismortui comb. nov. and Virgibacillus salexigens comb. nov., and emended description of the genus Virgibacillus.</title>
        <authorList>
            <person name="Heyrman J."/>
            <person name="Logan N.A."/>
            <person name="Busse H.J."/>
            <person name="Balcaen A."/>
            <person name="Lebbe L."/>
            <person name="Rodriguez-Diaz M."/>
            <person name="Swings J."/>
            <person name="De Vos P."/>
        </authorList>
    </citation>
    <scope>NUCLEOTIDE SEQUENCE [LARGE SCALE GENOMIC DNA]</scope>
    <source>
        <strain evidence="6 7">LMG 19488</strain>
    </source>
</reference>
<dbReference type="Pfam" id="PF00126">
    <property type="entry name" value="HTH_1"/>
    <property type="match status" value="1"/>
</dbReference>
<dbReference type="Proteomes" id="UP000204391">
    <property type="component" value="Chromosome"/>
</dbReference>
<dbReference type="InterPro" id="IPR036388">
    <property type="entry name" value="WH-like_DNA-bd_sf"/>
</dbReference>
<dbReference type="PANTHER" id="PTHR30419:SF8">
    <property type="entry name" value="NITROGEN ASSIMILATION TRANSCRIPTIONAL ACTIVATOR-RELATED"/>
    <property type="match status" value="1"/>
</dbReference>
<sequence>MEIRHLRYFITVVEQETYTNAASMLHISQPSLSTTIKKLEIELGLTLMDRSTRESSLTKEGKILYQEAKKLINHFDHVSEEMTRLKQQGPLELSFGLIESSKSWVPKIIKEFKKEYNDVHIKIFDILSLDEVVKSLSNFDVHLAITNQYINNEEIETIPIYEENLVAILPPSHPLVAKNYIKISDLENEEFIVCKEGFQTREDILNAFRKSGVKPNIQFEIERFETACSMVEEGLGITVVPENYVKYSKKFPFHVKKIQDSNISRTVYLAIDKNRYLPPLVNRFIRLIRNFFDGDDT</sequence>
<dbReference type="RefSeq" id="WP_089531294.1">
    <property type="nucleotide sequence ID" value="NZ_CP022437.1"/>
</dbReference>
<evidence type="ECO:0000313" key="6">
    <source>
        <dbReference type="EMBL" id="ASN04496.1"/>
    </source>
</evidence>
<evidence type="ECO:0000256" key="1">
    <source>
        <dbReference type="ARBA" id="ARBA00009437"/>
    </source>
</evidence>
<dbReference type="Gene3D" id="1.10.10.10">
    <property type="entry name" value="Winged helix-like DNA-binding domain superfamily/Winged helix DNA-binding domain"/>
    <property type="match status" value="1"/>
</dbReference>
<evidence type="ECO:0000256" key="4">
    <source>
        <dbReference type="ARBA" id="ARBA00023163"/>
    </source>
</evidence>